<feature type="domain" description="HTH lysR-type" evidence="5">
    <location>
        <begin position="3"/>
        <end position="60"/>
    </location>
</feature>
<dbReference type="GO" id="GO:0003700">
    <property type="term" value="F:DNA-binding transcription factor activity"/>
    <property type="evidence" value="ECO:0007669"/>
    <property type="project" value="InterPro"/>
</dbReference>
<comment type="similarity">
    <text evidence="1">Belongs to the LysR transcriptional regulatory family.</text>
</comment>
<dbReference type="SUPFAM" id="SSF46785">
    <property type="entry name" value="Winged helix' DNA-binding domain"/>
    <property type="match status" value="1"/>
</dbReference>
<dbReference type="FunFam" id="1.10.10.10:FF:000001">
    <property type="entry name" value="LysR family transcriptional regulator"/>
    <property type="match status" value="1"/>
</dbReference>
<dbReference type="InterPro" id="IPR050950">
    <property type="entry name" value="HTH-type_LysR_regulators"/>
</dbReference>
<dbReference type="InterPro" id="IPR036390">
    <property type="entry name" value="WH_DNA-bd_sf"/>
</dbReference>
<dbReference type="Pfam" id="PF03466">
    <property type="entry name" value="LysR_substrate"/>
    <property type="match status" value="1"/>
</dbReference>
<keyword evidence="2" id="KW-0805">Transcription regulation</keyword>
<dbReference type="Gene3D" id="3.40.190.290">
    <property type="match status" value="1"/>
</dbReference>
<protein>
    <submittedName>
        <fullName evidence="6">LysR family transcriptional regulator</fullName>
    </submittedName>
</protein>
<dbReference type="InterPro" id="IPR000847">
    <property type="entry name" value="LysR_HTH_N"/>
</dbReference>
<accession>A0A640W8G1</accession>
<dbReference type="PANTHER" id="PTHR30419">
    <property type="entry name" value="HTH-TYPE TRANSCRIPTIONAL REGULATOR YBHD"/>
    <property type="match status" value="1"/>
</dbReference>
<evidence type="ECO:0000313" key="6">
    <source>
        <dbReference type="EMBL" id="KAA0015962.1"/>
    </source>
</evidence>
<evidence type="ECO:0000256" key="2">
    <source>
        <dbReference type="ARBA" id="ARBA00023015"/>
    </source>
</evidence>
<comment type="caution">
    <text evidence="6">The sequence shown here is derived from an EMBL/GenBank/DDBJ whole genome shotgun (WGS) entry which is preliminary data.</text>
</comment>
<evidence type="ECO:0000256" key="3">
    <source>
        <dbReference type="ARBA" id="ARBA00023125"/>
    </source>
</evidence>
<dbReference type="GO" id="GO:0003677">
    <property type="term" value="F:DNA binding"/>
    <property type="evidence" value="ECO:0007669"/>
    <property type="project" value="UniProtKB-KW"/>
</dbReference>
<dbReference type="PROSITE" id="PS50931">
    <property type="entry name" value="HTH_LYSR"/>
    <property type="match status" value="1"/>
</dbReference>
<dbReference type="InterPro" id="IPR036388">
    <property type="entry name" value="WH-like_DNA-bd_sf"/>
</dbReference>
<gene>
    <name evidence="6" type="ORF">F0A16_19055</name>
</gene>
<evidence type="ECO:0000259" key="5">
    <source>
        <dbReference type="PROSITE" id="PS50931"/>
    </source>
</evidence>
<dbReference type="GO" id="GO:0005829">
    <property type="term" value="C:cytosol"/>
    <property type="evidence" value="ECO:0007669"/>
    <property type="project" value="TreeGrafter"/>
</dbReference>
<name>A0A640W8G1_9GAMM</name>
<sequence>MKHDLASLNIFLCVAEEKSLTRASVRAHIAVSAVSKRIAELEGRVGTPLFVRFARGVELTAAGEALLVHVRSVFVRIEEMDEELASFSEELRGNIRICATTSALSQFLPFDIASFRHKYPRINLDIEGRVGGAILRALREGEADLGVFSVESSPPDIEVFRYRTYELALAVPMGHSLVNGSSIRYEALAGYSMVAQHADSLLYERLEKEAESRGFRLKVGVRVSSFDCMCQLVACQYGLAIMPRETIEVYAKSIPIVAISLDEDWAERDLVVGVKANRYLDPAVKSLVEHLTHY</sequence>
<reference evidence="6 7" key="1">
    <citation type="submission" date="2019-08" db="EMBL/GenBank/DDBJ databases">
        <title>Bioinformatics analysis of the strain L3 and L5.</title>
        <authorList>
            <person name="Li X."/>
        </authorList>
    </citation>
    <scope>NUCLEOTIDE SEQUENCE [LARGE SCALE GENOMIC DNA]</scope>
    <source>
        <strain evidence="6 7">L3</strain>
    </source>
</reference>
<dbReference type="Proteomes" id="UP000466024">
    <property type="component" value="Unassembled WGS sequence"/>
</dbReference>
<proteinExistence type="inferred from homology"/>
<evidence type="ECO:0000256" key="4">
    <source>
        <dbReference type="ARBA" id="ARBA00023163"/>
    </source>
</evidence>
<dbReference type="Pfam" id="PF00126">
    <property type="entry name" value="HTH_1"/>
    <property type="match status" value="1"/>
</dbReference>
<evidence type="ECO:0000313" key="7">
    <source>
        <dbReference type="Proteomes" id="UP000466024"/>
    </source>
</evidence>
<dbReference type="PANTHER" id="PTHR30419:SF2">
    <property type="entry name" value="LYSR FAMILY TRANSCRIPTIONAL REGULATOR"/>
    <property type="match status" value="1"/>
</dbReference>
<dbReference type="Gene3D" id="1.10.10.10">
    <property type="entry name" value="Winged helix-like DNA-binding domain superfamily/Winged helix DNA-binding domain"/>
    <property type="match status" value="1"/>
</dbReference>
<organism evidence="6 7">
    <name type="scientific">Salinicola corii</name>
    <dbReference type="NCBI Taxonomy" id="2606937"/>
    <lineage>
        <taxon>Bacteria</taxon>
        <taxon>Pseudomonadati</taxon>
        <taxon>Pseudomonadota</taxon>
        <taxon>Gammaproteobacteria</taxon>
        <taxon>Oceanospirillales</taxon>
        <taxon>Halomonadaceae</taxon>
        <taxon>Salinicola</taxon>
    </lineage>
</organism>
<keyword evidence="3" id="KW-0238">DNA-binding</keyword>
<evidence type="ECO:0000256" key="1">
    <source>
        <dbReference type="ARBA" id="ARBA00009437"/>
    </source>
</evidence>
<dbReference type="AlphaFoldDB" id="A0A640W8G1"/>
<dbReference type="SUPFAM" id="SSF53850">
    <property type="entry name" value="Periplasmic binding protein-like II"/>
    <property type="match status" value="1"/>
</dbReference>
<dbReference type="EMBL" id="VTPX01000015">
    <property type="protein sequence ID" value="KAA0015962.1"/>
    <property type="molecule type" value="Genomic_DNA"/>
</dbReference>
<keyword evidence="7" id="KW-1185">Reference proteome</keyword>
<dbReference type="RefSeq" id="WP_149437218.1">
    <property type="nucleotide sequence ID" value="NZ_VTPX01000015.1"/>
</dbReference>
<keyword evidence="4" id="KW-0804">Transcription</keyword>
<dbReference type="InterPro" id="IPR005119">
    <property type="entry name" value="LysR_subst-bd"/>
</dbReference>